<keyword evidence="1" id="KW-0175">Coiled coil</keyword>
<feature type="domain" description="M23ase beta-sheet core" evidence="3">
    <location>
        <begin position="228"/>
        <end position="317"/>
    </location>
</feature>
<organism evidence="4 5">
    <name type="scientific">Tessaracoccus defluvii</name>
    <dbReference type="NCBI Taxonomy" id="1285901"/>
    <lineage>
        <taxon>Bacteria</taxon>
        <taxon>Bacillati</taxon>
        <taxon>Actinomycetota</taxon>
        <taxon>Actinomycetes</taxon>
        <taxon>Propionibacteriales</taxon>
        <taxon>Propionibacteriaceae</taxon>
        <taxon>Tessaracoccus</taxon>
    </lineage>
</organism>
<evidence type="ECO:0000313" key="5">
    <source>
        <dbReference type="Proteomes" id="UP000516117"/>
    </source>
</evidence>
<evidence type="ECO:0000256" key="1">
    <source>
        <dbReference type="SAM" id="Coils"/>
    </source>
</evidence>
<evidence type="ECO:0000259" key="3">
    <source>
        <dbReference type="Pfam" id="PF01551"/>
    </source>
</evidence>
<dbReference type="PANTHER" id="PTHR21666:SF270">
    <property type="entry name" value="MUREIN HYDROLASE ACTIVATOR ENVC"/>
    <property type="match status" value="1"/>
</dbReference>
<dbReference type="InterPro" id="IPR050570">
    <property type="entry name" value="Cell_wall_metabolism_enzyme"/>
</dbReference>
<dbReference type="InterPro" id="IPR016047">
    <property type="entry name" value="M23ase_b-sheet_dom"/>
</dbReference>
<keyword evidence="2" id="KW-0472">Membrane</keyword>
<name>A0A7H0H9V7_9ACTN</name>
<dbReference type="Proteomes" id="UP000516117">
    <property type="component" value="Chromosome"/>
</dbReference>
<dbReference type="PANTHER" id="PTHR21666">
    <property type="entry name" value="PEPTIDASE-RELATED"/>
    <property type="match status" value="1"/>
</dbReference>
<dbReference type="AlphaFoldDB" id="A0A7H0H9V7"/>
<feature type="transmembrane region" description="Helical" evidence="2">
    <location>
        <begin position="43"/>
        <end position="62"/>
    </location>
</feature>
<dbReference type="EMBL" id="CP060789">
    <property type="protein sequence ID" value="QNP57323.1"/>
    <property type="molecule type" value="Genomic_DNA"/>
</dbReference>
<evidence type="ECO:0000313" key="4">
    <source>
        <dbReference type="EMBL" id="QNP57323.1"/>
    </source>
</evidence>
<reference evidence="4 5" key="1">
    <citation type="submission" date="2020-08" db="EMBL/GenBank/DDBJ databases">
        <title>Genome sequence of Tessaracoccus defluvii JCM 17540T.</title>
        <authorList>
            <person name="Hyun D.-W."/>
            <person name="Bae J.-W."/>
        </authorList>
    </citation>
    <scope>NUCLEOTIDE SEQUENCE [LARGE SCALE GENOMIC DNA]</scope>
    <source>
        <strain evidence="4 5">JCM 17540</strain>
    </source>
</reference>
<dbReference type="CDD" id="cd12797">
    <property type="entry name" value="M23_peptidase"/>
    <property type="match status" value="1"/>
</dbReference>
<proteinExistence type="predicted"/>
<sequence>MNNTAQGSARRAAMVADDTVAEITATPTRARRGAHAAGFSRRLVALGLVSTLAVGSLFAFAFNSRGSESAGAEADNANLAIPAAAAEAAELGFADRSEAASRDAVRSSVSEAVGEANAAASRTAALGAANKSAQNAEAQRSAEERERLMDEDMELVAKQSEKLKKEAEEAQRRLEAARRAKAAAASSDAGASLSSEDIENLNSTGAMLPLKNARRGAYFGKTGSWSRYHTGQDFPAAVGTPIYAVTSGVVLSPTSGSWAGTNVVIRHSNGGATLYAHMSRRLVSPGETVKAGTLIGYVGETGRTFGPHLHFEYYKPGTTPGDVYSASDPMVFLRSLGVR</sequence>
<dbReference type="KEGG" id="tdf:H9L22_08885"/>
<dbReference type="InterPro" id="IPR011055">
    <property type="entry name" value="Dup_hybrid_motif"/>
</dbReference>
<dbReference type="Pfam" id="PF01551">
    <property type="entry name" value="Peptidase_M23"/>
    <property type="match status" value="1"/>
</dbReference>
<keyword evidence="2" id="KW-0812">Transmembrane</keyword>
<protein>
    <submittedName>
        <fullName evidence="4">M23 family metallopeptidase</fullName>
    </submittedName>
</protein>
<dbReference type="Gene3D" id="2.70.70.10">
    <property type="entry name" value="Glucose Permease (Domain IIA)"/>
    <property type="match status" value="1"/>
</dbReference>
<dbReference type="SUPFAM" id="SSF51261">
    <property type="entry name" value="Duplicated hybrid motif"/>
    <property type="match status" value="1"/>
</dbReference>
<dbReference type="GO" id="GO:0004222">
    <property type="term" value="F:metalloendopeptidase activity"/>
    <property type="evidence" value="ECO:0007669"/>
    <property type="project" value="TreeGrafter"/>
</dbReference>
<dbReference type="RefSeq" id="WP_187722412.1">
    <property type="nucleotide sequence ID" value="NZ_BAABBL010000006.1"/>
</dbReference>
<feature type="coiled-coil region" evidence="1">
    <location>
        <begin position="126"/>
        <end position="187"/>
    </location>
</feature>
<keyword evidence="2" id="KW-1133">Transmembrane helix</keyword>
<evidence type="ECO:0000256" key="2">
    <source>
        <dbReference type="SAM" id="Phobius"/>
    </source>
</evidence>
<accession>A0A7H0H9V7</accession>
<gene>
    <name evidence="4" type="ORF">H9L22_08885</name>
</gene>
<keyword evidence="5" id="KW-1185">Reference proteome</keyword>